<feature type="domain" description="HTH lysR-type" evidence="5">
    <location>
        <begin position="7"/>
        <end position="59"/>
    </location>
</feature>
<evidence type="ECO:0000256" key="1">
    <source>
        <dbReference type="ARBA" id="ARBA00009437"/>
    </source>
</evidence>
<evidence type="ECO:0000313" key="7">
    <source>
        <dbReference type="Proteomes" id="UP000501168"/>
    </source>
</evidence>
<keyword evidence="4" id="KW-0804">Transcription</keyword>
<dbReference type="Gene3D" id="3.40.190.290">
    <property type="match status" value="1"/>
</dbReference>
<dbReference type="InterPro" id="IPR005119">
    <property type="entry name" value="LysR_subst-bd"/>
</dbReference>
<dbReference type="InParanoid" id="A0A6G9IDA6"/>
<keyword evidence="2" id="KW-0805">Transcription regulation</keyword>
<keyword evidence="3" id="KW-0238">DNA-binding</keyword>
<dbReference type="PANTHER" id="PTHR30537">
    <property type="entry name" value="HTH-TYPE TRANSCRIPTIONAL REGULATOR"/>
    <property type="match status" value="1"/>
</dbReference>
<dbReference type="GO" id="GO:0003700">
    <property type="term" value="F:DNA-binding transcription factor activity"/>
    <property type="evidence" value="ECO:0007669"/>
    <property type="project" value="InterPro"/>
</dbReference>
<dbReference type="CDD" id="cd08422">
    <property type="entry name" value="PBP2_CrgA_like"/>
    <property type="match status" value="1"/>
</dbReference>
<dbReference type="Pfam" id="PF03466">
    <property type="entry name" value="LysR_substrate"/>
    <property type="match status" value="1"/>
</dbReference>
<evidence type="ECO:0000256" key="4">
    <source>
        <dbReference type="ARBA" id="ARBA00023163"/>
    </source>
</evidence>
<dbReference type="Pfam" id="PF00126">
    <property type="entry name" value="HTH_1"/>
    <property type="match status" value="1"/>
</dbReference>
<dbReference type="Proteomes" id="UP000501168">
    <property type="component" value="Chromosome"/>
</dbReference>
<dbReference type="KEGG" id="orb:IPMB12_11275"/>
<dbReference type="InterPro" id="IPR036390">
    <property type="entry name" value="WH_DNA-bd_sf"/>
</dbReference>
<dbReference type="FunCoup" id="A0A6G9IDA6">
    <property type="interactions" value="49"/>
</dbReference>
<dbReference type="FunFam" id="3.40.190.290:FF:000001">
    <property type="entry name" value="Transcriptional regulator, LysR family"/>
    <property type="match status" value="1"/>
</dbReference>
<dbReference type="AlphaFoldDB" id="A0A6G9IDA6"/>
<dbReference type="InterPro" id="IPR036388">
    <property type="entry name" value="WH-like_DNA-bd_sf"/>
</dbReference>
<dbReference type="GO" id="GO:0006351">
    <property type="term" value="P:DNA-templated transcription"/>
    <property type="evidence" value="ECO:0007669"/>
    <property type="project" value="TreeGrafter"/>
</dbReference>
<evidence type="ECO:0000259" key="5">
    <source>
        <dbReference type="PROSITE" id="PS50931"/>
    </source>
</evidence>
<comment type="similarity">
    <text evidence="1">Belongs to the LysR transcriptional regulatory family.</text>
</comment>
<dbReference type="InterPro" id="IPR058163">
    <property type="entry name" value="LysR-type_TF_proteobact-type"/>
</dbReference>
<dbReference type="GO" id="GO:0043565">
    <property type="term" value="F:sequence-specific DNA binding"/>
    <property type="evidence" value="ECO:0007669"/>
    <property type="project" value="TreeGrafter"/>
</dbReference>
<dbReference type="RefSeq" id="WP_166917514.1">
    <property type="nucleotide sequence ID" value="NZ_CP050253.1"/>
</dbReference>
<reference evidence="6 7" key="1">
    <citation type="submission" date="2020-03" db="EMBL/GenBank/DDBJ databases">
        <title>Complete genome sequence of Orbus sp. IPMB12 (BCRC 80908).</title>
        <authorList>
            <person name="Lo W.-S."/>
            <person name="Chang T.-H."/>
            <person name="Kuo C.-H."/>
        </authorList>
    </citation>
    <scope>NUCLEOTIDE SEQUENCE [LARGE SCALE GENOMIC DNA]</scope>
    <source>
        <strain evidence="6 7">IPMB12</strain>
    </source>
</reference>
<dbReference type="PANTHER" id="PTHR30537:SF5">
    <property type="entry name" value="HTH-TYPE TRANSCRIPTIONAL ACTIVATOR TTDR-RELATED"/>
    <property type="match status" value="1"/>
</dbReference>
<organism evidence="6 7">
    <name type="scientific">Zophobihabitans entericus</name>
    <dbReference type="NCBI Taxonomy" id="1635327"/>
    <lineage>
        <taxon>Bacteria</taxon>
        <taxon>Pseudomonadati</taxon>
        <taxon>Pseudomonadota</taxon>
        <taxon>Gammaproteobacteria</taxon>
        <taxon>Orbales</taxon>
        <taxon>Orbaceae</taxon>
        <taxon>Zophobihabitans</taxon>
    </lineage>
</organism>
<evidence type="ECO:0000313" key="6">
    <source>
        <dbReference type="EMBL" id="QIQ22218.1"/>
    </source>
</evidence>
<dbReference type="FunFam" id="1.10.10.10:FF:000001">
    <property type="entry name" value="LysR family transcriptional regulator"/>
    <property type="match status" value="1"/>
</dbReference>
<sequence>MSKEIEMQVFVAIVDTGNFINAANKLSLSKSAISRFLNSLEQRLGVRLLQRTTRKMTLTNEGQTFYLRAKEILALISESESELHPTQSEPVGLVRINVPVSFGIDHLAPLWAKFMERYPQVKLSVTLNDRVVDLLDEGFDLAVRIAQLPNSSLISRKLASTKVCVCASPEYLAKHGTPEHPSELSKHQIIAYNHIGVDNDLNFIGKEGSVNVRCQAALHTNNGDTCRMIALHHGGIILQPDFLIGEDLKQGTLVEVLTEYHHKTLDIYAIYPSRKLLPLRVRCLIDFLIEEFKKPSWSAHQ</sequence>
<dbReference type="Gene3D" id="1.10.10.10">
    <property type="entry name" value="Winged helix-like DNA-binding domain superfamily/Winged helix DNA-binding domain"/>
    <property type="match status" value="1"/>
</dbReference>
<keyword evidence="7" id="KW-1185">Reference proteome</keyword>
<evidence type="ECO:0000256" key="3">
    <source>
        <dbReference type="ARBA" id="ARBA00023125"/>
    </source>
</evidence>
<dbReference type="EMBL" id="CP050253">
    <property type="protein sequence ID" value="QIQ22218.1"/>
    <property type="molecule type" value="Genomic_DNA"/>
</dbReference>
<gene>
    <name evidence="6" type="ORF">IPMB12_11275</name>
</gene>
<dbReference type="PROSITE" id="PS50931">
    <property type="entry name" value="HTH_LYSR"/>
    <property type="match status" value="1"/>
</dbReference>
<name>A0A6G9IDA6_9GAMM</name>
<protein>
    <submittedName>
        <fullName evidence="6">LysR family transcriptional regulator</fullName>
    </submittedName>
</protein>
<dbReference type="InterPro" id="IPR000847">
    <property type="entry name" value="LysR_HTH_N"/>
</dbReference>
<accession>A0A6G9IDA6</accession>
<proteinExistence type="inferred from homology"/>
<evidence type="ECO:0000256" key="2">
    <source>
        <dbReference type="ARBA" id="ARBA00023015"/>
    </source>
</evidence>
<dbReference type="SUPFAM" id="SSF53850">
    <property type="entry name" value="Periplasmic binding protein-like II"/>
    <property type="match status" value="1"/>
</dbReference>
<dbReference type="SUPFAM" id="SSF46785">
    <property type="entry name" value="Winged helix' DNA-binding domain"/>
    <property type="match status" value="1"/>
</dbReference>